<accession>A0A1H7S158</accession>
<sequence length="182" mass="20422">MRTRHPCRPPRAGKRLLVLPTRWLMTDERMGDELWRALARLPRGGGVIFRHYSLAPLERRRLFARVRRVARSRGLVLIRAGMKRMAGEQGTHGQNGGSIVSWPVHSVAQARRARQASAAAVFVSPVFATRSHPGDKHLGERRARVIGRVAGVPLIALGGMDERRFRKLSGFHGYAAIDAWLR</sequence>
<dbReference type="GO" id="GO:0009228">
    <property type="term" value="P:thiamine biosynthetic process"/>
    <property type="evidence" value="ECO:0007669"/>
    <property type="project" value="UniProtKB-KW"/>
</dbReference>
<feature type="domain" description="Thiamine phosphate synthase/TenI" evidence="1">
    <location>
        <begin position="97"/>
        <end position="177"/>
    </location>
</feature>
<protein>
    <submittedName>
        <fullName evidence="2">Thiamine-phosphate pyrophosphorylase</fullName>
    </submittedName>
</protein>
<evidence type="ECO:0000313" key="2">
    <source>
        <dbReference type="EMBL" id="SEL66205.1"/>
    </source>
</evidence>
<dbReference type="InterPro" id="IPR022998">
    <property type="entry name" value="ThiamineP_synth_TenI"/>
</dbReference>
<dbReference type="InterPro" id="IPR013785">
    <property type="entry name" value="Aldolase_TIM"/>
</dbReference>
<gene>
    <name evidence="2" type="ORF">SAMN05216382_2413</name>
</gene>
<dbReference type="SUPFAM" id="SSF51391">
    <property type="entry name" value="Thiamin phosphate synthase"/>
    <property type="match status" value="1"/>
</dbReference>
<organism evidence="2 3">
    <name type="scientific">Sphingomonas palmae</name>
    <dbReference type="NCBI Taxonomy" id="1855283"/>
    <lineage>
        <taxon>Bacteria</taxon>
        <taxon>Pseudomonadati</taxon>
        <taxon>Pseudomonadota</taxon>
        <taxon>Alphaproteobacteria</taxon>
        <taxon>Sphingomonadales</taxon>
        <taxon>Sphingomonadaceae</taxon>
        <taxon>Sphingomonas</taxon>
    </lineage>
</organism>
<dbReference type="Proteomes" id="UP000199214">
    <property type="component" value="Unassembled WGS sequence"/>
</dbReference>
<reference evidence="3" key="1">
    <citation type="submission" date="2016-10" db="EMBL/GenBank/DDBJ databases">
        <authorList>
            <person name="Varghese N."/>
            <person name="Submissions S."/>
        </authorList>
    </citation>
    <scope>NUCLEOTIDE SEQUENCE [LARGE SCALE GENOMIC DNA]</scope>
    <source>
        <strain evidence="3">JS21-1</strain>
    </source>
</reference>
<dbReference type="AlphaFoldDB" id="A0A1H7S158"/>
<evidence type="ECO:0000313" key="3">
    <source>
        <dbReference type="Proteomes" id="UP000199214"/>
    </source>
</evidence>
<dbReference type="STRING" id="1855283.SAMN05216382_2413"/>
<evidence type="ECO:0000259" key="1">
    <source>
        <dbReference type="Pfam" id="PF02581"/>
    </source>
</evidence>
<proteinExistence type="predicted"/>
<name>A0A1H7S158_9SPHN</name>
<dbReference type="InterPro" id="IPR036206">
    <property type="entry name" value="ThiamineP_synth_sf"/>
</dbReference>
<keyword evidence="3" id="KW-1185">Reference proteome</keyword>
<dbReference type="Pfam" id="PF02581">
    <property type="entry name" value="TMP-TENI"/>
    <property type="match status" value="1"/>
</dbReference>
<dbReference type="EMBL" id="FNZZ01000004">
    <property type="protein sequence ID" value="SEL66205.1"/>
    <property type="molecule type" value="Genomic_DNA"/>
</dbReference>
<dbReference type="Gene3D" id="3.20.20.70">
    <property type="entry name" value="Aldolase class I"/>
    <property type="match status" value="1"/>
</dbReference>